<feature type="signal peptide" evidence="1">
    <location>
        <begin position="1"/>
        <end position="23"/>
    </location>
</feature>
<dbReference type="InterPro" id="IPR011990">
    <property type="entry name" value="TPR-like_helical_dom_sf"/>
</dbReference>
<feature type="chain" id="PRO_5031148920" evidence="1">
    <location>
        <begin position="24"/>
        <end position="128"/>
    </location>
</feature>
<comment type="caution">
    <text evidence="2">The sequence shown here is derived from an EMBL/GenBank/DDBJ whole genome shotgun (WGS) entry which is preliminary data.</text>
</comment>
<protein>
    <submittedName>
        <fullName evidence="2">Sel1 repeat family protein</fullName>
    </submittedName>
</protein>
<dbReference type="EMBL" id="JAAVLX010000002">
    <property type="protein sequence ID" value="NOJ38898.1"/>
    <property type="molecule type" value="Genomic_DNA"/>
</dbReference>
<evidence type="ECO:0000313" key="2">
    <source>
        <dbReference type="EMBL" id="NOJ38898.1"/>
    </source>
</evidence>
<evidence type="ECO:0000256" key="1">
    <source>
        <dbReference type="SAM" id="SignalP"/>
    </source>
</evidence>
<dbReference type="Proteomes" id="UP000544122">
    <property type="component" value="Unassembled WGS sequence"/>
</dbReference>
<organism evidence="2 3">
    <name type="scientific">Bradyrhizobium australiense</name>
    <dbReference type="NCBI Taxonomy" id="2721161"/>
    <lineage>
        <taxon>Bacteria</taxon>
        <taxon>Pseudomonadati</taxon>
        <taxon>Pseudomonadota</taxon>
        <taxon>Alphaproteobacteria</taxon>
        <taxon>Hyphomicrobiales</taxon>
        <taxon>Nitrobacteraceae</taxon>
        <taxon>Bradyrhizobium</taxon>
    </lineage>
</organism>
<accession>A0A7Y4GN84</accession>
<dbReference type="Gene3D" id="1.25.40.10">
    <property type="entry name" value="Tetratricopeptide repeat domain"/>
    <property type="match status" value="1"/>
</dbReference>
<evidence type="ECO:0000313" key="3">
    <source>
        <dbReference type="Proteomes" id="UP000544122"/>
    </source>
</evidence>
<dbReference type="RefSeq" id="WP_171578184.1">
    <property type="nucleotide sequence ID" value="NZ_JAAVLX010000002.1"/>
</dbReference>
<proteinExistence type="predicted"/>
<reference evidence="2 3" key="1">
    <citation type="submission" date="2020-03" db="EMBL/GenBank/DDBJ databases">
        <title>Bradyrhizobium diversity isolated from nodules of Indigofera sp.</title>
        <authorList>
            <person name="Klepa M."/>
            <person name="Helene L."/>
            <person name="Hungria M."/>
        </authorList>
    </citation>
    <scope>NUCLEOTIDE SEQUENCE [LARGE SCALE GENOMIC DNA]</scope>
    <source>
        <strain evidence="2 3">WSM 1791</strain>
    </source>
</reference>
<dbReference type="SUPFAM" id="SSF81901">
    <property type="entry name" value="HCP-like"/>
    <property type="match status" value="1"/>
</dbReference>
<gene>
    <name evidence="2" type="ORF">HCN58_04600</name>
</gene>
<dbReference type="InterPro" id="IPR006597">
    <property type="entry name" value="Sel1-like"/>
</dbReference>
<keyword evidence="1" id="KW-0732">Signal</keyword>
<dbReference type="SMART" id="SM00671">
    <property type="entry name" value="SEL1"/>
    <property type="match status" value="1"/>
</dbReference>
<sequence length="128" mass="13717">MRKSALIGSIAALLLLGSAGARAGPWEDGMVAYNRGDYVPAIRLLRPLAESGNPKAQSQMGTMYRKGEGFGKSAARAFMWFSAAAKRGDRKAKAEMRAVAKTMTPAEMSQAQAMAQACEASNYQSCEY</sequence>
<keyword evidence="3" id="KW-1185">Reference proteome</keyword>
<dbReference type="AlphaFoldDB" id="A0A7Y4GN84"/>
<name>A0A7Y4GN84_9BRAD</name>